<gene>
    <name evidence="1" type="ORF">N323_05268</name>
</gene>
<dbReference type="EMBL" id="KL314772">
    <property type="protein sequence ID" value="KFP53784.1"/>
    <property type="molecule type" value="Genomic_DNA"/>
</dbReference>
<reference evidence="1 2" key="1">
    <citation type="submission" date="2014-04" db="EMBL/GenBank/DDBJ databases">
        <title>Genome evolution of avian class.</title>
        <authorList>
            <person name="Zhang G."/>
            <person name="Li C."/>
        </authorList>
    </citation>
    <scope>NUCLEOTIDE SEQUENCE [LARGE SCALE GENOMIC DNA]</scope>
    <source>
        <strain evidence="1">BGI_N323</strain>
    </source>
</reference>
<organism evidence="1 2">
    <name type="scientific">Cathartes aura</name>
    <name type="common">Turkey vulture</name>
    <name type="synonym">Vultur aura</name>
    <dbReference type="NCBI Taxonomy" id="43455"/>
    <lineage>
        <taxon>Eukaryota</taxon>
        <taxon>Metazoa</taxon>
        <taxon>Chordata</taxon>
        <taxon>Craniata</taxon>
        <taxon>Vertebrata</taxon>
        <taxon>Euteleostomi</taxon>
        <taxon>Archelosauria</taxon>
        <taxon>Archosauria</taxon>
        <taxon>Dinosauria</taxon>
        <taxon>Saurischia</taxon>
        <taxon>Theropoda</taxon>
        <taxon>Coelurosauria</taxon>
        <taxon>Aves</taxon>
        <taxon>Neognathae</taxon>
        <taxon>Neoaves</taxon>
        <taxon>Telluraves</taxon>
        <taxon>Accipitrimorphae</taxon>
        <taxon>Accipitriformes</taxon>
        <taxon>Cathartidae</taxon>
        <taxon>Cathartes</taxon>
    </lineage>
</organism>
<dbReference type="OrthoDB" id="276744at2759"/>
<evidence type="ECO:0008006" key="3">
    <source>
        <dbReference type="Google" id="ProtNLM"/>
    </source>
</evidence>
<dbReference type="PANTHER" id="PTHR33332">
    <property type="entry name" value="REVERSE TRANSCRIPTASE DOMAIN-CONTAINING PROTEIN"/>
    <property type="match status" value="1"/>
</dbReference>
<keyword evidence="2" id="KW-1185">Reference proteome</keyword>
<protein>
    <recommendedName>
        <fullName evidence="3">Reverse transcriptase domain-containing protein</fullName>
    </recommendedName>
</protein>
<feature type="non-terminal residue" evidence="1">
    <location>
        <position position="246"/>
    </location>
</feature>
<dbReference type="PRINTS" id="PR01345">
    <property type="entry name" value="CERVTRCPTASE"/>
</dbReference>
<name>A0A091LBQ9_CATAU</name>
<feature type="non-terminal residue" evidence="1">
    <location>
        <position position="1"/>
    </location>
</feature>
<sequence>RDLDRLERWACVNLMKFNKAKCKVLHMGWGNPQYRYRVSREWIENSPEEKDLGVLVDKKLNMTWQCALAVQKANLILGCIKRKVTSRSREVILPLYSTLVRPHLEYCVQLWGPQHKKDMDLLEPVLRRATKIIKGLEHLSYEDRLRELGLFSLEKRRLQGDLIAAFQYLKGAYKKAGEGLFTRTCGDRARGNGFKLKEGKFRLDVRKKFFTVRIVRHWNRLPREVVDAPFLEVFKARVDGALSNLL</sequence>
<dbReference type="Proteomes" id="UP000053745">
    <property type="component" value="Unassembled WGS sequence"/>
</dbReference>
<evidence type="ECO:0000313" key="2">
    <source>
        <dbReference type="Proteomes" id="UP000053745"/>
    </source>
</evidence>
<proteinExistence type="predicted"/>
<dbReference type="AlphaFoldDB" id="A0A091LBQ9"/>
<evidence type="ECO:0000313" key="1">
    <source>
        <dbReference type="EMBL" id="KFP53784.1"/>
    </source>
</evidence>
<accession>A0A091LBQ9</accession>